<dbReference type="PROSITE" id="PS50082">
    <property type="entry name" value="WD_REPEATS_2"/>
    <property type="match status" value="1"/>
</dbReference>
<dbReference type="InterPro" id="IPR023362">
    <property type="entry name" value="PH-BEACH_dom"/>
</dbReference>
<proteinExistence type="predicted"/>
<reference evidence="6" key="1">
    <citation type="submission" date="2023-03" db="UniProtKB">
        <authorList>
            <consortium name="Ensembl"/>
        </authorList>
    </citation>
    <scope>IDENTIFICATION</scope>
</reference>
<dbReference type="SUPFAM" id="SSF48371">
    <property type="entry name" value="ARM repeat"/>
    <property type="match status" value="1"/>
</dbReference>
<dbReference type="InterPro" id="IPR016024">
    <property type="entry name" value="ARM-type_fold"/>
</dbReference>
<dbReference type="PROSITE" id="PS50197">
    <property type="entry name" value="BEACH"/>
    <property type="match status" value="1"/>
</dbReference>
<dbReference type="Pfam" id="PF20426">
    <property type="entry name" value="NBCH_WD40"/>
    <property type="match status" value="1"/>
</dbReference>
<dbReference type="PANTHER" id="PTHR13743:SF115">
    <property type="entry name" value="NEUROBEACHIN-LIKE PROTEIN 1"/>
    <property type="match status" value="1"/>
</dbReference>
<dbReference type="InterPro" id="IPR036372">
    <property type="entry name" value="BEACH_dom_sf"/>
</dbReference>
<dbReference type="InterPro" id="IPR013320">
    <property type="entry name" value="ConA-like_dom_sf"/>
</dbReference>
<dbReference type="CDD" id="cd01201">
    <property type="entry name" value="PH_BEACH"/>
    <property type="match status" value="1"/>
</dbReference>
<dbReference type="InterPro" id="IPR031570">
    <property type="entry name" value="NBEA/BDCP_DUF4704"/>
</dbReference>
<dbReference type="SMART" id="SM01026">
    <property type="entry name" value="Beach"/>
    <property type="match status" value="1"/>
</dbReference>
<dbReference type="Pfam" id="PF02138">
    <property type="entry name" value="Beach"/>
    <property type="match status" value="1"/>
</dbReference>
<dbReference type="InterPro" id="IPR015943">
    <property type="entry name" value="WD40/YVTN_repeat-like_dom_sf"/>
</dbReference>
<evidence type="ECO:0000259" key="4">
    <source>
        <dbReference type="PROSITE" id="PS50197"/>
    </source>
</evidence>
<dbReference type="InterPro" id="IPR046852">
    <property type="entry name" value="Neurobeachin_a-sol"/>
</dbReference>
<feature type="domain" description="BEACH" evidence="4">
    <location>
        <begin position="1465"/>
        <end position="1757"/>
    </location>
</feature>
<dbReference type="Gene3D" id="2.30.29.30">
    <property type="entry name" value="Pleckstrin-homology domain (PH domain)/Phosphotyrosine-binding domain (PTB)"/>
    <property type="match status" value="1"/>
</dbReference>
<dbReference type="Ensembl" id="ENSEAST00005003946.1">
    <property type="protein sequence ID" value="ENSEASP00005003596.1"/>
    <property type="gene ID" value="ENSEASG00005002684.1"/>
</dbReference>
<name>A0A8C4KZY4_EQUAS</name>
<dbReference type="InterPro" id="IPR001680">
    <property type="entry name" value="WD40_rpt"/>
</dbReference>
<dbReference type="InterPro" id="IPR036322">
    <property type="entry name" value="WD40_repeat_dom_sf"/>
</dbReference>
<dbReference type="GO" id="GO:0008104">
    <property type="term" value="P:intracellular protein localization"/>
    <property type="evidence" value="ECO:0007669"/>
    <property type="project" value="TreeGrafter"/>
</dbReference>
<keyword evidence="2" id="KW-0677">Repeat</keyword>
<dbReference type="FunFam" id="1.10.1540.10:FF:000001">
    <property type="entry name" value="neurobeachin isoform X1"/>
    <property type="match status" value="1"/>
</dbReference>
<dbReference type="Pfam" id="PF20425">
    <property type="entry name" value="Neurobeachin"/>
    <property type="match status" value="1"/>
</dbReference>
<dbReference type="GO" id="GO:0016020">
    <property type="term" value="C:membrane"/>
    <property type="evidence" value="ECO:0007669"/>
    <property type="project" value="TreeGrafter"/>
</dbReference>
<dbReference type="CDD" id="cd06071">
    <property type="entry name" value="Beach"/>
    <property type="match status" value="1"/>
</dbReference>
<dbReference type="GO" id="GO:0005829">
    <property type="term" value="C:cytosol"/>
    <property type="evidence" value="ECO:0007669"/>
    <property type="project" value="TreeGrafter"/>
</dbReference>
<dbReference type="GO" id="GO:0019901">
    <property type="term" value="F:protein kinase binding"/>
    <property type="evidence" value="ECO:0007669"/>
    <property type="project" value="TreeGrafter"/>
</dbReference>
<evidence type="ECO:0000259" key="5">
    <source>
        <dbReference type="PROSITE" id="PS51783"/>
    </source>
</evidence>
<dbReference type="Pfam" id="PF15787">
    <property type="entry name" value="DUF4704"/>
    <property type="match status" value="1"/>
</dbReference>
<dbReference type="InterPro" id="IPR000409">
    <property type="entry name" value="BEACH_dom"/>
</dbReference>
<evidence type="ECO:0000256" key="1">
    <source>
        <dbReference type="ARBA" id="ARBA00022574"/>
    </source>
</evidence>
<dbReference type="PROSITE" id="PS51783">
    <property type="entry name" value="PH_BEACH"/>
    <property type="match status" value="1"/>
</dbReference>
<dbReference type="Pfam" id="PF16057">
    <property type="entry name" value="DUF4800"/>
    <property type="match status" value="1"/>
</dbReference>
<evidence type="ECO:0000256" key="2">
    <source>
        <dbReference type="ARBA" id="ARBA00022737"/>
    </source>
</evidence>
<dbReference type="InterPro" id="IPR050865">
    <property type="entry name" value="BEACH_Domain"/>
</dbReference>
<dbReference type="InterPro" id="IPR011993">
    <property type="entry name" value="PH-like_dom_sf"/>
</dbReference>
<protein>
    <submittedName>
        <fullName evidence="6">Neurobeachin like 1</fullName>
    </submittedName>
</protein>
<accession>A0A8C4KZY4</accession>
<dbReference type="SUPFAM" id="SSF50729">
    <property type="entry name" value="PH domain-like"/>
    <property type="match status" value="1"/>
</dbReference>
<dbReference type="SMART" id="SM00320">
    <property type="entry name" value="WD40"/>
    <property type="match status" value="3"/>
</dbReference>
<keyword evidence="1 3" id="KW-0853">WD repeat</keyword>
<organism evidence="6">
    <name type="scientific">Equus asinus asinus</name>
    <dbReference type="NCBI Taxonomy" id="83772"/>
    <lineage>
        <taxon>Eukaryota</taxon>
        <taxon>Metazoa</taxon>
        <taxon>Chordata</taxon>
        <taxon>Craniata</taxon>
        <taxon>Vertebrata</taxon>
        <taxon>Euteleostomi</taxon>
        <taxon>Mammalia</taxon>
        <taxon>Eutheria</taxon>
        <taxon>Laurasiatheria</taxon>
        <taxon>Perissodactyla</taxon>
        <taxon>Equidae</taxon>
        <taxon>Equus</taxon>
    </lineage>
</organism>
<feature type="repeat" description="WD" evidence="3">
    <location>
        <begin position="1961"/>
        <end position="2002"/>
    </location>
</feature>
<feature type="domain" description="BEACH-type PH" evidence="5">
    <location>
        <begin position="1343"/>
        <end position="1454"/>
    </location>
</feature>
<evidence type="ECO:0000313" key="6">
    <source>
        <dbReference type="Ensembl" id="ENSEASP00005003596.1"/>
    </source>
</evidence>
<dbReference type="InterPro" id="IPR046851">
    <property type="entry name" value="NBCH_WD40"/>
</dbReference>
<dbReference type="Pfam" id="PF14844">
    <property type="entry name" value="PH_BEACH"/>
    <property type="match status" value="1"/>
</dbReference>
<evidence type="ECO:0000256" key="3">
    <source>
        <dbReference type="PROSITE-ProRule" id="PRU00221"/>
    </source>
</evidence>
<dbReference type="SUPFAM" id="SSF81837">
    <property type="entry name" value="BEACH domain"/>
    <property type="match status" value="1"/>
</dbReference>
<dbReference type="SUPFAM" id="SSF49899">
    <property type="entry name" value="Concanavalin A-like lectins/glucanases"/>
    <property type="match status" value="1"/>
</dbReference>
<gene>
    <name evidence="6" type="primary">NBEAL1</name>
</gene>
<dbReference type="SUPFAM" id="SSF50978">
    <property type="entry name" value="WD40 repeat-like"/>
    <property type="match status" value="1"/>
</dbReference>
<dbReference type="Gene3D" id="1.10.1540.10">
    <property type="entry name" value="BEACH domain"/>
    <property type="match status" value="1"/>
</dbReference>
<dbReference type="Gene3D" id="2.130.10.10">
    <property type="entry name" value="YVTN repeat-like/Quinoprotein amine dehydrogenase"/>
    <property type="match status" value="1"/>
</dbReference>
<sequence>MFQCQTFLRDESYCEREISFTCLCVISAECFQESEHLKESLKCCLLHLFGAIIAGGQRNALQAISPATMEVLMRVLADCDSWEDGNPEEVGRKVELTLKCLTEVVHILLASSSDQRQVETSTLLENYFKLLNSDHSALPNQRRSRQWESRFIALQIKMLNTITAMLDCTDRPVLQAIFLNSNCFEHLIRLLQNCKGQLDCLAVSTIQALTAVMNKSPAAKEVFKERIGYTHMFEVLKSLGQPAVELLKELMNMAVEGDHTSVGILGISNVQPLLLLIQWLPELESHDLQIFISDWLKRICCINRQSRTTCVNANMGIRIIETLDSHSSLHRTCAENLIALHGSLGSQSVSSEEIRRLLRLLRVDESECVHPYATPVTRAILTMARKQSLESALQYFNLSHSMAGITVPSIQKWPGSAFSFNAWFCLDQDQLTPGSANKGGKRKQLYSFFTGSGMGFEAFITHSGTLVVAVCTKREYATVMLPDHSFCDSLWHNITIVHMPGKRPFGQSVVFIYDNGQQKVSAPLRFPAMNEAFVSCCIGSAGQRTTTPPPSQIPDPPFSSPITPHRTSFGGILSSASWGGTIEKSKLITKLISAGTQDSEWGCPTSLEGQLGSVIIFCEALQPPQACKNSICLDLSANCLHGRLTGNKVVNWDIKVMIRVITIINDMFTFPESRLERNLIATFILIVKHFIQRHPINQDNLIHSHGVATLGALLQKVPSTLMDVNVLMAIQLLIEQVSLEKNMQLLQQMYQYLLFDFRIWNRGDFPFRIGHIQYLSTIIKDSRRVFRKKYGVQFLLDTLRIYYGYDVLAPSQSDIVFCLRIYYCCDQVMEQMLKCTNVYERSKQRIRLREVGYSGLGLLLSEAPVNTSLLKNLTNQIVNAGMTETDSTDTFKTCSSCDVILFDGFQVFFLKCFPLPPSGCFLNYLLPVSAELCLGAHVPLLCEEELLQLLTNILSYVMCKGLEKSDDDAWIERGQVFAALTKPGISSELLRPSDEIKLILLQKMLEWTVTENREAKTNPVTAENAFRLMLIVQDFLQSEGLVNPNVWTEKVCAMASAKLNTLLQTKVIENQDEACYILGKLEHVLSQSVKEQTETYSFLIPLVRTLVSKIYELLFMNLHLPSLPFTNGSSSFFEDFQEYCSSNEWQVYIEKYIVPYMKQYESHTFYDGHENMALYWKDCYEALMVNMHKRDREGGESKLKFQEFFVEPFNRKARQENLRYNNMLKQLSSQQLAALRRWKAVQLYLTCERGPWAERKQNPIHWKLANVENYSRMRLKLVPNYNFKTHEEASALRDNLGEFRWLDSLLLEVVKQVKVSDMEEDKLDLPEEEITARVNIDEKEEQDQKEKLVLSEDCELITMIDVVPGRLEITTQHIYFYDGSIEKEDGVGFDFKWPHSQVREIHLRRYNLRRSALEIFHVDQSNYFLNFKKEVCKMLPSWKAQSISLKNKVYSRLLSLHSPNSYGTRSPQELFKASGLTQKWVNREISNFDYLIQINTMAGRTYNDLAQYPVFPWILQDYTSEELDLNNPSVFRDLSKPIGVINDKNAKAMREKYENFEDPMGTIDKFHYGTHYSNSAGVMHYLIRTEPFTTLHIQLQSGRFDCADRQFHSIPATWQALMDNPYDVKELIPEFFYFPEFLENQNEFNLGRLQVSKELVNDVILPKWAKSAEDFIYKHRKALESEYVSAHLHEWIDLIFGYKQRGPAAVEALNVFYYCSYEGAVDLDALTDEKERKALEGMINNFGQTPCQLLKEPHPPRLSAEEAVQKQTKMDTPSLNLFQHLPELKSFFIEGISDGIPLIKAIVPKNQSRSFMSQGSPELLITVSMNYVIGTHGWLPYDRSISNYFTFIRDPTVTNPKTQRSMNGPFAPGLEITSKLFIVSHDAKLLFSAGHWDNSIQVMSLTKGKVISHNIRHMDIVTCLATDYCGIHLISGSRDTTCMIWQITQQGGVPVGLASKPFQILYGHTDEVLSVGISTELDMAVSGSRDGTVIIHTIQKGQYMRTLRPPCESSLLLTVPSLAISWEGHVVIYSSIEEKTTLKNALHVFSVNGKYLRSQVLKEQVSDMCVIGEHVITGSLQGFLLNLSINPLAMRLPIHCVCVTKEHSHILVGLEDGKLIVVGVGKPAEMRSGQLTRKLWGSSKRLSQISAGETEYNTQDPK</sequence>
<dbReference type="PANTHER" id="PTHR13743">
    <property type="entry name" value="BEIGE/BEACH-RELATED"/>
    <property type="match status" value="1"/>
</dbReference>